<keyword evidence="2" id="KW-0665">Pyrimidine biosynthesis</keyword>
<keyword evidence="3" id="KW-0328">Glycosyltransferase</keyword>
<comment type="pathway">
    <text evidence="1">Pyrimidine metabolism; UMP biosynthesis via de novo pathway.</text>
</comment>
<dbReference type="PANTHER" id="PTHR19278">
    <property type="entry name" value="OROTATE PHOSPHORIBOSYLTRANSFERASE"/>
    <property type="match status" value="1"/>
</dbReference>
<dbReference type="GO" id="GO:0006222">
    <property type="term" value="P:UMP biosynthetic process"/>
    <property type="evidence" value="ECO:0007669"/>
    <property type="project" value="TreeGrafter"/>
</dbReference>
<dbReference type="AlphaFoldDB" id="A0A9X2PW66"/>
<dbReference type="PANTHER" id="PTHR19278:SF9">
    <property type="entry name" value="URIDINE 5'-MONOPHOSPHATE SYNTHASE"/>
    <property type="match status" value="1"/>
</dbReference>
<dbReference type="EC" id="2.4.2.10" evidence="3"/>
<reference evidence="3" key="1">
    <citation type="submission" date="2022-08" db="EMBL/GenBank/DDBJ databases">
        <title>Genomic Encyclopedia of Type Strains, Phase V (KMG-V): Genome sequencing to study the core and pangenomes of soil and plant-associated prokaryotes.</title>
        <authorList>
            <person name="Whitman W."/>
        </authorList>
    </citation>
    <scope>NUCLEOTIDE SEQUENCE</scope>
    <source>
        <strain evidence="3">0</strain>
    </source>
</reference>
<evidence type="ECO:0000256" key="2">
    <source>
        <dbReference type="ARBA" id="ARBA00022975"/>
    </source>
</evidence>
<name>A0A9X2PW66_9BACT</name>
<dbReference type="InterPro" id="IPR029057">
    <property type="entry name" value="PRTase-like"/>
</dbReference>
<dbReference type="Gene3D" id="3.40.50.2020">
    <property type="match status" value="1"/>
</dbReference>
<dbReference type="Proteomes" id="UP001155027">
    <property type="component" value="Unassembled WGS sequence"/>
</dbReference>
<dbReference type="GO" id="GO:0019856">
    <property type="term" value="P:pyrimidine nucleobase biosynthetic process"/>
    <property type="evidence" value="ECO:0007669"/>
    <property type="project" value="TreeGrafter"/>
</dbReference>
<comment type="caution">
    <text evidence="3">The sequence shown here is derived from an EMBL/GenBank/DDBJ whole genome shotgun (WGS) entry which is preliminary data.</text>
</comment>
<proteinExistence type="predicted"/>
<dbReference type="InterPro" id="IPR000836">
    <property type="entry name" value="PRTase_dom"/>
</dbReference>
<evidence type="ECO:0000256" key="1">
    <source>
        <dbReference type="ARBA" id="ARBA00004725"/>
    </source>
</evidence>
<sequence>MPSMDRGTFSSSSRAELIEIGRKLYEEALVRREDELITDPRGQPIGWLLDTRVPTLDGELFTEVGSVIAERLRERDARQVVGYGFGAHPLVCSVLAVSEGDEFKGGLIREERKEHGRRRLVEGPIDADQPVVMVDDIINSGRSASEALRLVRSAGFTVDGLLTLFNFTWSNGQDRIEAEGLWVDSLLDLNLQEGTGSGSDSA</sequence>
<dbReference type="GO" id="GO:0004588">
    <property type="term" value="F:orotate phosphoribosyltransferase activity"/>
    <property type="evidence" value="ECO:0007669"/>
    <property type="project" value="UniProtKB-EC"/>
</dbReference>
<protein>
    <submittedName>
        <fullName evidence="3">Orotate phosphoribosyltransferase</fullName>
        <ecNumber evidence="3">2.4.2.10</ecNumber>
    </submittedName>
</protein>
<keyword evidence="3" id="KW-0808">Transferase</keyword>
<gene>
    <name evidence="3" type="ORF">GGP71_001888</name>
</gene>
<evidence type="ECO:0000313" key="4">
    <source>
        <dbReference type="Proteomes" id="UP001155027"/>
    </source>
</evidence>
<evidence type="ECO:0000313" key="3">
    <source>
        <dbReference type="EMBL" id="MCS3677960.1"/>
    </source>
</evidence>
<dbReference type="CDD" id="cd06223">
    <property type="entry name" value="PRTases_typeI"/>
    <property type="match status" value="1"/>
</dbReference>
<accession>A0A9X2PW66</accession>
<dbReference type="SUPFAM" id="SSF53271">
    <property type="entry name" value="PRTase-like"/>
    <property type="match status" value="1"/>
</dbReference>
<dbReference type="RefSeq" id="WP_259080395.1">
    <property type="nucleotide sequence ID" value="NZ_JANUAU010000005.1"/>
</dbReference>
<dbReference type="EMBL" id="JANUAU010000005">
    <property type="protein sequence ID" value="MCS3677960.1"/>
    <property type="molecule type" value="Genomic_DNA"/>
</dbReference>
<organism evidence="3 4">
    <name type="scientific">Salinibacter ruber</name>
    <dbReference type="NCBI Taxonomy" id="146919"/>
    <lineage>
        <taxon>Bacteria</taxon>
        <taxon>Pseudomonadati</taxon>
        <taxon>Rhodothermota</taxon>
        <taxon>Rhodothermia</taxon>
        <taxon>Rhodothermales</taxon>
        <taxon>Salinibacteraceae</taxon>
        <taxon>Salinibacter</taxon>
    </lineage>
</organism>